<dbReference type="InterPro" id="IPR004868">
    <property type="entry name" value="DNA-dir_DNA_pol_B_mt/vir"/>
</dbReference>
<name>A0A0L0HDM8_SPIPD</name>
<accession>A0A0L0HDM8</accession>
<dbReference type="STRING" id="645134.A0A0L0HDM8"/>
<dbReference type="EMBL" id="KQ257458">
    <property type="protein sequence ID" value="KNC99232.1"/>
    <property type="molecule type" value="Genomic_DNA"/>
</dbReference>
<dbReference type="VEuPathDB" id="FungiDB:SPPG_05488"/>
<comment type="similarity">
    <text evidence="1">Belongs to the DNA polymerase type-B family.</text>
</comment>
<dbReference type="Proteomes" id="UP000053201">
    <property type="component" value="Unassembled WGS sequence"/>
</dbReference>
<keyword evidence="4" id="KW-0808">Transferase</keyword>
<organism evidence="12 13">
    <name type="scientific">Spizellomyces punctatus (strain DAOM BR117)</name>
    <dbReference type="NCBI Taxonomy" id="645134"/>
    <lineage>
        <taxon>Eukaryota</taxon>
        <taxon>Fungi</taxon>
        <taxon>Fungi incertae sedis</taxon>
        <taxon>Chytridiomycota</taxon>
        <taxon>Chytridiomycota incertae sedis</taxon>
        <taxon>Chytridiomycetes</taxon>
        <taxon>Spizellomycetales</taxon>
        <taxon>Spizellomycetaceae</taxon>
        <taxon>Spizellomyces</taxon>
    </lineage>
</organism>
<protein>
    <recommendedName>
        <fullName evidence="3">Probable DNA polymerase</fullName>
        <ecNumber evidence="2">2.7.7.7</ecNumber>
    </recommendedName>
</protein>
<dbReference type="GO" id="GO:0003677">
    <property type="term" value="F:DNA binding"/>
    <property type="evidence" value="ECO:0007669"/>
    <property type="project" value="UniProtKB-KW"/>
</dbReference>
<reference evidence="12 13" key="1">
    <citation type="submission" date="2009-08" db="EMBL/GenBank/DDBJ databases">
        <title>The Genome Sequence of Spizellomyces punctatus strain DAOM BR117.</title>
        <authorList>
            <consortium name="The Broad Institute Genome Sequencing Platform"/>
            <person name="Russ C."/>
            <person name="Cuomo C."/>
            <person name="Shea T."/>
            <person name="Young S.K."/>
            <person name="Zeng Q."/>
            <person name="Koehrsen M."/>
            <person name="Haas B."/>
            <person name="Borodovsky M."/>
            <person name="Guigo R."/>
            <person name="Alvarado L."/>
            <person name="Berlin A."/>
            <person name="Bochicchio J."/>
            <person name="Borenstein D."/>
            <person name="Chapman S."/>
            <person name="Chen Z."/>
            <person name="Engels R."/>
            <person name="Freedman E."/>
            <person name="Gellesch M."/>
            <person name="Goldberg J."/>
            <person name="Griggs A."/>
            <person name="Gujja S."/>
            <person name="Heiman D."/>
            <person name="Hepburn T."/>
            <person name="Howarth C."/>
            <person name="Jen D."/>
            <person name="Larson L."/>
            <person name="Lewis B."/>
            <person name="Mehta T."/>
            <person name="Park D."/>
            <person name="Pearson M."/>
            <person name="Roberts A."/>
            <person name="Saif S."/>
            <person name="Shenoy N."/>
            <person name="Sisk P."/>
            <person name="Stolte C."/>
            <person name="Sykes S."/>
            <person name="Thomson T."/>
            <person name="Walk T."/>
            <person name="White J."/>
            <person name="Yandava C."/>
            <person name="Burger G."/>
            <person name="Gray M.W."/>
            <person name="Holland P.W.H."/>
            <person name="King N."/>
            <person name="Lang F.B.F."/>
            <person name="Roger A.J."/>
            <person name="Ruiz-Trillo I."/>
            <person name="Lander E."/>
            <person name="Nusbaum C."/>
        </authorList>
    </citation>
    <scope>NUCLEOTIDE SEQUENCE [LARGE SCALE GENOMIC DNA]</scope>
    <source>
        <strain evidence="12 13">DAOM BR117</strain>
    </source>
</reference>
<sequence length="532" mass="62118">MMRKIVSGNFSSENWTKKQLDALENLQIHRVPRFLQSEREKRIAAARRTEAQKQAIAEKARETRRLNKEAEEREMREIQERAQAAIKKRKEATKKAAARRTEAQKQAIAEKARETRRLNKEAKERQMREIQERAEAAIKKRKEAAKKAAATRAKQIKIKGIGYTKELYRFNPKYTFATHDDIVSFFNDVIKESLVGLERGDKVQIGFQHQSLHNGFWSSKVVSVSDLIASDVIDDITARMQSAEIASIDESMTIEKKKPRKHISKIIAFDFESEFLHDGEHRVKFTDCKNPNTTFIAHNGKGYDFHFLFKKFNDNGVKPKYISNGLKIISMVLPKFNIRFIDSMLFLPMGLSKLPSMFGLEEHVRKGYFPHWFKCSNDYKGVLPSLDDFRFDSMPYDKRADAQRWYKKTLRKCMKAAAVKLFREQFLVATDGEIDPWAYKTIASACMGTYRHMFMPEESIPTHHEEGMRRHSDKAVQWLEYLRDNGILDMRRVLRGGEKWIDRLNGKKFYADGYSPSTNTVYEFNVFETIYR</sequence>
<dbReference type="SUPFAM" id="SSF53098">
    <property type="entry name" value="Ribonuclease H-like"/>
    <property type="match status" value="1"/>
</dbReference>
<gene>
    <name evidence="12" type="ORF">SPPG_05488</name>
</gene>
<dbReference type="RefSeq" id="XP_016607272.1">
    <property type="nucleotide sequence ID" value="XM_016753697.1"/>
</dbReference>
<dbReference type="InterPro" id="IPR036397">
    <property type="entry name" value="RNaseH_sf"/>
</dbReference>
<dbReference type="EC" id="2.7.7.7" evidence="2"/>
<keyword evidence="6" id="KW-0235">DNA replication</keyword>
<evidence type="ECO:0000256" key="4">
    <source>
        <dbReference type="ARBA" id="ARBA00022679"/>
    </source>
</evidence>
<feature type="coiled-coil region" evidence="10">
    <location>
        <begin position="53"/>
        <end position="147"/>
    </location>
</feature>
<dbReference type="PANTHER" id="PTHR33568:SF3">
    <property type="entry name" value="DNA-DIRECTED DNA POLYMERASE"/>
    <property type="match status" value="1"/>
</dbReference>
<evidence type="ECO:0000256" key="5">
    <source>
        <dbReference type="ARBA" id="ARBA00022695"/>
    </source>
</evidence>
<evidence type="ECO:0000256" key="3">
    <source>
        <dbReference type="ARBA" id="ARBA00014385"/>
    </source>
</evidence>
<dbReference type="InParanoid" id="A0A0L0HDM8"/>
<proteinExistence type="inferred from homology"/>
<evidence type="ECO:0000259" key="11">
    <source>
        <dbReference type="Pfam" id="PF03175"/>
    </source>
</evidence>
<dbReference type="GO" id="GO:0000166">
    <property type="term" value="F:nucleotide binding"/>
    <property type="evidence" value="ECO:0007669"/>
    <property type="project" value="InterPro"/>
</dbReference>
<evidence type="ECO:0000256" key="1">
    <source>
        <dbReference type="ARBA" id="ARBA00005755"/>
    </source>
</evidence>
<keyword evidence="5" id="KW-0548">Nucleotidyltransferase</keyword>
<dbReference type="Pfam" id="PF03175">
    <property type="entry name" value="DNA_pol_B_2"/>
    <property type="match status" value="1"/>
</dbReference>
<dbReference type="Gene3D" id="3.30.420.10">
    <property type="entry name" value="Ribonuclease H-like superfamily/Ribonuclease H"/>
    <property type="match status" value="1"/>
</dbReference>
<feature type="domain" description="DNA-directed DNA polymerase family B mitochondria/virus" evidence="11">
    <location>
        <begin position="288"/>
        <end position="377"/>
    </location>
</feature>
<dbReference type="PANTHER" id="PTHR33568">
    <property type="entry name" value="DNA POLYMERASE"/>
    <property type="match status" value="1"/>
</dbReference>
<dbReference type="AlphaFoldDB" id="A0A0L0HDM8"/>
<dbReference type="GeneID" id="27688856"/>
<evidence type="ECO:0000313" key="12">
    <source>
        <dbReference type="EMBL" id="KNC99232.1"/>
    </source>
</evidence>
<evidence type="ECO:0000313" key="13">
    <source>
        <dbReference type="Proteomes" id="UP000053201"/>
    </source>
</evidence>
<dbReference type="InterPro" id="IPR012337">
    <property type="entry name" value="RNaseH-like_sf"/>
</dbReference>
<evidence type="ECO:0000256" key="6">
    <source>
        <dbReference type="ARBA" id="ARBA00022705"/>
    </source>
</evidence>
<keyword evidence="10" id="KW-0175">Coiled coil</keyword>
<evidence type="ECO:0000256" key="8">
    <source>
        <dbReference type="ARBA" id="ARBA00023125"/>
    </source>
</evidence>
<comment type="catalytic activity">
    <reaction evidence="9">
        <text>DNA(n) + a 2'-deoxyribonucleoside 5'-triphosphate = DNA(n+1) + diphosphate</text>
        <dbReference type="Rhea" id="RHEA:22508"/>
        <dbReference type="Rhea" id="RHEA-COMP:17339"/>
        <dbReference type="Rhea" id="RHEA-COMP:17340"/>
        <dbReference type="ChEBI" id="CHEBI:33019"/>
        <dbReference type="ChEBI" id="CHEBI:61560"/>
        <dbReference type="ChEBI" id="CHEBI:173112"/>
        <dbReference type="EC" id="2.7.7.7"/>
    </reaction>
</comment>
<evidence type="ECO:0000256" key="10">
    <source>
        <dbReference type="SAM" id="Coils"/>
    </source>
</evidence>
<keyword evidence="8" id="KW-0238">DNA-binding</keyword>
<dbReference type="OrthoDB" id="5871067at2759"/>
<evidence type="ECO:0000256" key="2">
    <source>
        <dbReference type="ARBA" id="ARBA00012417"/>
    </source>
</evidence>
<dbReference type="GO" id="GO:0006260">
    <property type="term" value="P:DNA replication"/>
    <property type="evidence" value="ECO:0007669"/>
    <property type="project" value="UniProtKB-KW"/>
</dbReference>
<dbReference type="GO" id="GO:0003887">
    <property type="term" value="F:DNA-directed DNA polymerase activity"/>
    <property type="evidence" value="ECO:0007669"/>
    <property type="project" value="UniProtKB-KW"/>
</dbReference>
<dbReference type="eggNOG" id="ENOG502QQ9V">
    <property type="taxonomic scope" value="Eukaryota"/>
</dbReference>
<evidence type="ECO:0000256" key="7">
    <source>
        <dbReference type="ARBA" id="ARBA00022932"/>
    </source>
</evidence>
<keyword evidence="13" id="KW-1185">Reference proteome</keyword>
<evidence type="ECO:0000256" key="9">
    <source>
        <dbReference type="ARBA" id="ARBA00049244"/>
    </source>
</evidence>
<keyword evidence="7" id="KW-0239">DNA-directed DNA polymerase</keyword>